<feature type="transmembrane region" description="Helical" evidence="1">
    <location>
        <begin position="137"/>
        <end position="156"/>
    </location>
</feature>
<name>C7NSK3_HALUD</name>
<sequence length="162" mass="16911">MAVETHAGESPLGRVGSAIGLIVGLAITAASMSSGFIWASQGQVLLVYVAGFTSWSGYLIAHYAEEGVFVDDMSEERTDSPTMNGADVSEADGDGILGQLRAILPDGPAAFGFLAGIAILVSGIAILAWYVRMENHLLGNLGSGMFLGGYVFAHYFDSGKFL</sequence>
<proteinExistence type="predicted"/>
<organism evidence="2 3">
    <name type="scientific">Halorhabdus utahensis (strain DSM 12940 / JCM 11049 / AX-2)</name>
    <dbReference type="NCBI Taxonomy" id="519442"/>
    <lineage>
        <taxon>Archaea</taxon>
        <taxon>Methanobacteriati</taxon>
        <taxon>Methanobacteriota</taxon>
        <taxon>Stenosarchaea group</taxon>
        <taxon>Halobacteria</taxon>
        <taxon>Halobacteriales</taxon>
        <taxon>Haloarculaceae</taxon>
        <taxon>Halorhabdus</taxon>
    </lineage>
</organism>
<dbReference type="OrthoDB" id="350973at2157"/>
<evidence type="ECO:0000313" key="2">
    <source>
        <dbReference type="EMBL" id="ACV13119.1"/>
    </source>
</evidence>
<keyword evidence="1" id="KW-0472">Membrane</keyword>
<dbReference type="EMBL" id="CP001687">
    <property type="protein sequence ID" value="ACV13119.1"/>
    <property type="molecule type" value="Genomic_DNA"/>
</dbReference>
<dbReference type="HOGENOM" id="CLU_1631611_0_0_2"/>
<dbReference type="RefSeq" id="WP_015790681.1">
    <property type="nucleotide sequence ID" value="NC_013158.1"/>
</dbReference>
<dbReference type="eggNOG" id="arCOG14879">
    <property type="taxonomic scope" value="Archaea"/>
</dbReference>
<gene>
    <name evidence="2" type="ordered locus">Huta_2958</name>
</gene>
<keyword evidence="1" id="KW-0812">Transmembrane</keyword>
<keyword evidence="1" id="KW-1133">Transmembrane helix</keyword>
<accession>C7NSK3</accession>
<feature type="transmembrane region" description="Helical" evidence="1">
    <location>
        <begin position="45"/>
        <end position="64"/>
    </location>
</feature>
<feature type="transmembrane region" description="Helical" evidence="1">
    <location>
        <begin position="18"/>
        <end position="38"/>
    </location>
</feature>
<protein>
    <submittedName>
        <fullName evidence="2">Uncharacterized protein</fullName>
    </submittedName>
</protein>
<dbReference type="Proteomes" id="UP000002071">
    <property type="component" value="Chromosome"/>
</dbReference>
<dbReference type="AlphaFoldDB" id="C7NSK3"/>
<dbReference type="KEGG" id="hut:Huta_2958"/>
<evidence type="ECO:0000256" key="1">
    <source>
        <dbReference type="SAM" id="Phobius"/>
    </source>
</evidence>
<feature type="transmembrane region" description="Helical" evidence="1">
    <location>
        <begin position="109"/>
        <end position="130"/>
    </location>
</feature>
<dbReference type="STRING" id="519442.Huta_2958"/>
<keyword evidence="3" id="KW-1185">Reference proteome</keyword>
<reference evidence="2 3" key="1">
    <citation type="journal article" date="2009" name="Stand. Genomic Sci.">
        <title>Complete genome sequence of Halorhabdus utahensis type strain (AX-2).</title>
        <authorList>
            <person name="Anderson I."/>
            <person name="Tindall B.J."/>
            <person name="Pomrenke H."/>
            <person name="Goker M."/>
            <person name="Lapidus A."/>
            <person name="Nolan M."/>
            <person name="Copeland A."/>
            <person name="Glavina Del Rio T."/>
            <person name="Chen F."/>
            <person name="Tice H."/>
            <person name="Cheng J.F."/>
            <person name="Lucas S."/>
            <person name="Chertkov O."/>
            <person name="Bruce D."/>
            <person name="Brettin T."/>
            <person name="Detter J.C."/>
            <person name="Han C."/>
            <person name="Goodwin L."/>
            <person name="Land M."/>
            <person name="Hauser L."/>
            <person name="Chang Y.J."/>
            <person name="Jeffries C.D."/>
            <person name="Pitluck S."/>
            <person name="Pati A."/>
            <person name="Mavromatis K."/>
            <person name="Ivanova N."/>
            <person name="Ovchinnikova G."/>
            <person name="Chen A."/>
            <person name="Palaniappan K."/>
            <person name="Chain P."/>
            <person name="Rohde M."/>
            <person name="Bristow J."/>
            <person name="Eisen J.A."/>
            <person name="Markowitz V."/>
            <person name="Hugenholtz P."/>
            <person name="Kyrpides N.C."/>
            <person name="Klenk H.P."/>
        </authorList>
    </citation>
    <scope>NUCLEOTIDE SEQUENCE [LARGE SCALE GENOMIC DNA]</scope>
    <source>
        <strain evidence="3">DSM 12940 / JCM 11049 / AX-2</strain>
    </source>
</reference>
<evidence type="ECO:0000313" key="3">
    <source>
        <dbReference type="Proteomes" id="UP000002071"/>
    </source>
</evidence>
<dbReference type="GeneID" id="8385267"/>